<evidence type="ECO:0000313" key="2">
    <source>
        <dbReference type="Proteomes" id="UP000242450"/>
    </source>
</evidence>
<dbReference type="PANTHER" id="PTHR11804:SF79">
    <property type="entry name" value="MITOCHONDRIAL INTERMEDIATE PEPTIDASE"/>
    <property type="match status" value="1"/>
</dbReference>
<dbReference type="GO" id="GO:0004222">
    <property type="term" value="F:metalloendopeptidase activity"/>
    <property type="evidence" value="ECO:0007669"/>
    <property type="project" value="InterPro"/>
</dbReference>
<dbReference type="OrthoDB" id="17530at2759"/>
<dbReference type="GO" id="GO:0006518">
    <property type="term" value="P:peptide metabolic process"/>
    <property type="evidence" value="ECO:0007669"/>
    <property type="project" value="TreeGrafter"/>
</dbReference>
<proteinExistence type="predicted"/>
<sequence>WELFFGFQGLFGVPELSAPEGFRVAQEKALRKTEQLVRRVCATPPGPQTVLILDELSDSLCRVADLADFVKIAHPEVAFREAAEEACRSIGTMVEKLNTNVDLYQSLQRLLADKKLVDSLDPETRRVAELFMFDFEISGIHLDQEKVTSCFGSCCFAVTWRVAELFMFDFEISGIHLDQEKRKRAVDLNVKILDLSSAFLMGTHFPNTIGKHLLPERIRHHFELAGDHVVVDSLRAEVPDDLVEPLPPAHLPLSRTWAKCDVSPSLGDEPRSFIQPV</sequence>
<dbReference type="Proteomes" id="UP000242450">
    <property type="component" value="Chromosome 30"/>
</dbReference>
<reference evidence="1 2" key="1">
    <citation type="journal article" date="2018" name="Mol. Genet. Genomics">
        <title>The red deer Cervus elaphus genome CerEla1.0: sequencing, annotating, genes, and chromosomes.</title>
        <authorList>
            <person name="Bana N.A."/>
            <person name="Nyiri A."/>
            <person name="Nagy J."/>
            <person name="Frank K."/>
            <person name="Nagy T."/>
            <person name="Steger V."/>
            <person name="Schiller M."/>
            <person name="Lakatos P."/>
            <person name="Sugar L."/>
            <person name="Horn P."/>
            <person name="Barta E."/>
            <person name="Orosz L."/>
        </authorList>
    </citation>
    <scope>NUCLEOTIDE SEQUENCE [LARGE SCALE GENOMIC DNA]</scope>
    <source>
        <strain evidence="1">Hungarian</strain>
    </source>
</reference>
<dbReference type="SUPFAM" id="SSF55486">
    <property type="entry name" value="Metalloproteases ('zincins'), catalytic domain"/>
    <property type="match status" value="1"/>
</dbReference>
<accession>A0A212C430</accession>
<dbReference type="EMBL" id="MKHE01000030">
    <property type="protein sequence ID" value="OWK00745.1"/>
    <property type="molecule type" value="Genomic_DNA"/>
</dbReference>
<dbReference type="Gene3D" id="1.10.1370.40">
    <property type="match status" value="1"/>
</dbReference>
<dbReference type="AlphaFoldDB" id="A0A212C430"/>
<organism evidence="1 2">
    <name type="scientific">Cervus elaphus hippelaphus</name>
    <name type="common">European red deer</name>
    <dbReference type="NCBI Taxonomy" id="46360"/>
    <lineage>
        <taxon>Eukaryota</taxon>
        <taxon>Metazoa</taxon>
        <taxon>Chordata</taxon>
        <taxon>Craniata</taxon>
        <taxon>Vertebrata</taxon>
        <taxon>Euteleostomi</taxon>
        <taxon>Mammalia</taxon>
        <taxon>Eutheria</taxon>
        <taxon>Laurasiatheria</taxon>
        <taxon>Artiodactyla</taxon>
        <taxon>Ruminantia</taxon>
        <taxon>Pecora</taxon>
        <taxon>Cervidae</taxon>
        <taxon>Cervinae</taxon>
        <taxon>Cervus</taxon>
    </lineage>
</organism>
<evidence type="ECO:0000313" key="1">
    <source>
        <dbReference type="EMBL" id="OWK00745.1"/>
    </source>
</evidence>
<dbReference type="PANTHER" id="PTHR11804">
    <property type="entry name" value="PROTEASE M3 THIMET OLIGOPEPTIDASE-RELATED"/>
    <property type="match status" value="1"/>
</dbReference>
<gene>
    <name evidence="1" type="ORF">Celaphus_00016646</name>
</gene>
<dbReference type="GO" id="GO:0005739">
    <property type="term" value="C:mitochondrion"/>
    <property type="evidence" value="ECO:0007669"/>
    <property type="project" value="TreeGrafter"/>
</dbReference>
<dbReference type="GO" id="GO:0006627">
    <property type="term" value="P:protein processing involved in protein targeting to mitochondrion"/>
    <property type="evidence" value="ECO:0007669"/>
    <property type="project" value="TreeGrafter"/>
</dbReference>
<feature type="non-terminal residue" evidence="1">
    <location>
        <position position="1"/>
    </location>
</feature>
<comment type="caution">
    <text evidence="1">The sequence shown here is derived from an EMBL/GenBank/DDBJ whole genome shotgun (WGS) entry which is preliminary data.</text>
</comment>
<keyword evidence="2" id="KW-1185">Reference proteome</keyword>
<protein>
    <submittedName>
        <fullName evidence="1">Uncharacterized protein</fullName>
    </submittedName>
</protein>
<dbReference type="InterPro" id="IPR045090">
    <property type="entry name" value="Pept_M3A_M3B"/>
</dbReference>
<name>A0A212C430_CEREH</name>